<reference evidence="4 5" key="1">
    <citation type="submission" date="2018-07" db="EMBL/GenBank/DDBJ databases">
        <title>Draft genome of the type strain Streptomyces armeniacus ATCC 15676.</title>
        <authorList>
            <person name="Labana P."/>
            <person name="Gosse J.T."/>
            <person name="Boddy C.N."/>
        </authorList>
    </citation>
    <scope>NUCLEOTIDE SEQUENCE [LARGE SCALE GENOMIC DNA]</scope>
    <source>
        <strain evidence="4 5">ATCC 15676</strain>
    </source>
</reference>
<gene>
    <name evidence="4" type="ORF">DVA86_29435</name>
</gene>
<dbReference type="InterPro" id="IPR006935">
    <property type="entry name" value="Helicase/UvrB_N"/>
</dbReference>
<feature type="domain" description="Helicase ATP-binding" evidence="2">
    <location>
        <begin position="19"/>
        <end position="223"/>
    </location>
</feature>
<dbReference type="Gene3D" id="3.40.50.300">
    <property type="entry name" value="P-loop containing nucleotide triphosphate hydrolases"/>
    <property type="match status" value="2"/>
</dbReference>
<dbReference type="GO" id="GO:0016787">
    <property type="term" value="F:hydrolase activity"/>
    <property type="evidence" value="ECO:0007669"/>
    <property type="project" value="InterPro"/>
</dbReference>
<dbReference type="GO" id="GO:0005524">
    <property type="term" value="F:ATP binding"/>
    <property type="evidence" value="ECO:0007669"/>
    <property type="project" value="InterPro"/>
</dbReference>
<dbReference type="SUPFAM" id="SSF52540">
    <property type="entry name" value="P-loop containing nucleoside triphosphate hydrolases"/>
    <property type="match status" value="1"/>
</dbReference>
<dbReference type="PANTHER" id="PTHR47396:SF1">
    <property type="entry name" value="ATP-DEPENDENT HELICASE IRC3-RELATED"/>
    <property type="match status" value="1"/>
</dbReference>
<dbReference type="PROSITE" id="PS51192">
    <property type="entry name" value="HELICASE_ATP_BIND_1"/>
    <property type="match status" value="1"/>
</dbReference>
<keyword evidence="4" id="KW-0547">Nucleotide-binding</keyword>
<organism evidence="4 5">
    <name type="scientific">Streptomyces armeniacus</name>
    <dbReference type="NCBI Taxonomy" id="83291"/>
    <lineage>
        <taxon>Bacteria</taxon>
        <taxon>Bacillati</taxon>
        <taxon>Actinomycetota</taxon>
        <taxon>Actinomycetes</taxon>
        <taxon>Kitasatosporales</taxon>
        <taxon>Streptomycetaceae</taxon>
        <taxon>Streptomyces</taxon>
    </lineage>
</organism>
<accession>A0A345XWT7</accession>
<feature type="region of interest" description="Disordered" evidence="1">
    <location>
        <begin position="477"/>
        <end position="530"/>
    </location>
</feature>
<dbReference type="Pfam" id="PF03457">
    <property type="entry name" value="HA"/>
    <property type="match status" value="1"/>
</dbReference>
<dbReference type="EMBL" id="CP031320">
    <property type="protein sequence ID" value="AXK36103.1"/>
    <property type="molecule type" value="Genomic_DNA"/>
</dbReference>
<dbReference type="PROSITE" id="PS51194">
    <property type="entry name" value="HELICASE_CTER"/>
    <property type="match status" value="1"/>
</dbReference>
<dbReference type="InterPro" id="IPR027417">
    <property type="entry name" value="P-loop_NTPase"/>
</dbReference>
<dbReference type="InterPro" id="IPR014001">
    <property type="entry name" value="Helicase_ATP-bd"/>
</dbReference>
<dbReference type="InterPro" id="IPR050742">
    <property type="entry name" value="Helicase_Restrict-Modif_Enz"/>
</dbReference>
<keyword evidence="5" id="KW-1185">Reference proteome</keyword>
<evidence type="ECO:0000313" key="5">
    <source>
        <dbReference type="Proteomes" id="UP000254425"/>
    </source>
</evidence>
<dbReference type="CDD" id="cd18785">
    <property type="entry name" value="SF2_C"/>
    <property type="match status" value="1"/>
</dbReference>
<dbReference type="InterPro" id="IPR001650">
    <property type="entry name" value="Helicase_C-like"/>
</dbReference>
<feature type="domain" description="Helicase C-terminal" evidence="3">
    <location>
        <begin position="288"/>
        <end position="477"/>
    </location>
</feature>
<dbReference type="KEGG" id="sarm:DVA86_29435"/>
<name>A0A345XWT7_9ACTN</name>
<keyword evidence="4" id="KW-0067">ATP-binding</keyword>
<dbReference type="AlphaFoldDB" id="A0A345XWT7"/>
<evidence type="ECO:0000259" key="2">
    <source>
        <dbReference type="PROSITE" id="PS51192"/>
    </source>
</evidence>
<dbReference type="Proteomes" id="UP000254425">
    <property type="component" value="Chromosome"/>
</dbReference>
<sequence>MVLRPHQKEALAAIVRGLSDARSGDVRGTVIMATGTGKTHTAAAAVKELAPYGRTGVLVPTLDLLAQTVEVWRRTGHRGQMVAVCSLGDDPLLEALGVRCTTDPAQLARWAAVDGPVTVLMTYASLVSQEARQEAEEEPQEGPGVRQGVLERALYGDGFTAMPAFDLLVVDEAHRTSGDLGKAWAVALDQARVPAARRLFMTATARLWEAPPAGGGEARLVASMDDESLYGPVLYELELMEAVERGLLARWEIDVLEITDPSAPGDEAEGVGSAEEGQGRRLAALQAALLTRLDEVGGRSLLTFHSTTLAAMAMARGLPGTAAELHAGDPARYPARVGAEWLCGEHAAAYRREVLARFADGVTEDGWVADAQFLSSCRVLAEGVDIRGRAGVDGVVLADARSSPVQIVQILGRALRQEPGEGKVARIIVPVFLAPGERPDAMMASGAYRPLIQVLQGLRAHDERILQRLVLATTTSSGTPTNVVELDPGTPGDVSGRAHGAEGTSSAAVPGHEGEASGDRAEGDEGRGSVDGVEVGVGVPLLRFTRPRDPAAVARWLRTRVLQPDSEVWLTGYEALRVWVETRGNAHVPAGAVIDIGGDRREYPVGQWVSEQRRALADGMLRPHRYRLLKELGMIWNVADAKFQNGLTAALVCYAEFGTLCAPRDAVVDDFALGQFLENLRKGVVVLTEARDSALCAVDPYWNPPWPVSWQRRYAALAYLLHGEDGVPVEEVQPGLRVHGVDVGAWLRRQLAEWGRLAEGQRELLGQLGVRPPAPAEARGAGGPVVDGLEHMSSFERGVAAVRQYLEREGHLAVPRRHEEFLHPARAGGAGGHDGAPIVVRPGVFLSNTKSRRTKLTPAQRAALAGLGLDWAR</sequence>
<feature type="compositionally biased region" description="Basic and acidic residues" evidence="1">
    <location>
        <begin position="512"/>
        <end position="528"/>
    </location>
</feature>
<proteinExistence type="predicted"/>
<dbReference type="Gene3D" id="6.10.140.530">
    <property type="match status" value="1"/>
</dbReference>
<keyword evidence="4" id="KW-0347">Helicase</keyword>
<dbReference type="GO" id="GO:0005829">
    <property type="term" value="C:cytosol"/>
    <property type="evidence" value="ECO:0007669"/>
    <property type="project" value="TreeGrafter"/>
</dbReference>
<keyword evidence="4" id="KW-0378">Hydrolase</keyword>
<dbReference type="SMART" id="SM00487">
    <property type="entry name" value="DEXDc"/>
    <property type="match status" value="1"/>
</dbReference>
<dbReference type="GO" id="GO:0004386">
    <property type="term" value="F:helicase activity"/>
    <property type="evidence" value="ECO:0007669"/>
    <property type="project" value="UniProtKB-KW"/>
</dbReference>
<protein>
    <submittedName>
        <fullName evidence="4">Helicase</fullName>
    </submittedName>
</protein>
<evidence type="ECO:0000256" key="1">
    <source>
        <dbReference type="SAM" id="MobiDB-lite"/>
    </source>
</evidence>
<dbReference type="GO" id="GO:0003677">
    <property type="term" value="F:DNA binding"/>
    <property type="evidence" value="ECO:0007669"/>
    <property type="project" value="InterPro"/>
</dbReference>
<evidence type="ECO:0000313" key="4">
    <source>
        <dbReference type="EMBL" id="AXK36103.1"/>
    </source>
</evidence>
<dbReference type="Pfam" id="PF04851">
    <property type="entry name" value="ResIII"/>
    <property type="match status" value="1"/>
</dbReference>
<dbReference type="PANTHER" id="PTHR47396">
    <property type="entry name" value="TYPE I RESTRICTION ENZYME ECOKI R PROTEIN"/>
    <property type="match status" value="1"/>
</dbReference>
<evidence type="ECO:0000259" key="3">
    <source>
        <dbReference type="PROSITE" id="PS51194"/>
    </source>
</evidence>
<dbReference type="InterPro" id="IPR005114">
    <property type="entry name" value="Helicase_assoc"/>
</dbReference>